<dbReference type="EMBL" id="KE162659">
    <property type="protein sequence ID" value="EPQ09161.1"/>
    <property type="molecule type" value="Genomic_DNA"/>
</dbReference>
<proteinExistence type="predicted"/>
<gene>
    <name evidence="2" type="ORF">D623_10002837</name>
</gene>
<evidence type="ECO:0000313" key="3">
    <source>
        <dbReference type="Proteomes" id="UP000052978"/>
    </source>
</evidence>
<feature type="region of interest" description="Disordered" evidence="1">
    <location>
        <begin position="33"/>
        <end position="53"/>
    </location>
</feature>
<organism evidence="2 3">
    <name type="scientific">Myotis brandtii</name>
    <name type="common">Brandt's bat</name>
    <dbReference type="NCBI Taxonomy" id="109478"/>
    <lineage>
        <taxon>Eukaryota</taxon>
        <taxon>Metazoa</taxon>
        <taxon>Chordata</taxon>
        <taxon>Craniata</taxon>
        <taxon>Vertebrata</taxon>
        <taxon>Euteleostomi</taxon>
        <taxon>Mammalia</taxon>
        <taxon>Eutheria</taxon>
        <taxon>Laurasiatheria</taxon>
        <taxon>Chiroptera</taxon>
        <taxon>Yangochiroptera</taxon>
        <taxon>Vespertilionidae</taxon>
        <taxon>Myotis</taxon>
    </lineage>
</organism>
<reference evidence="2 3" key="1">
    <citation type="journal article" date="2013" name="Nat. Commun.">
        <title>Genome analysis reveals insights into physiology and longevity of the Brandt's bat Myotis brandtii.</title>
        <authorList>
            <person name="Seim I."/>
            <person name="Fang X."/>
            <person name="Xiong Z."/>
            <person name="Lobanov A.V."/>
            <person name="Huang Z."/>
            <person name="Ma S."/>
            <person name="Feng Y."/>
            <person name="Turanov A.A."/>
            <person name="Zhu Y."/>
            <person name="Lenz T.L."/>
            <person name="Gerashchenko M.V."/>
            <person name="Fan D."/>
            <person name="Hee Yim S."/>
            <person name="Yao X."/>
            <person name="Jordan D."/>
            <person name="Xiong Y."/>
            <person name="Ma Y."/>
            <person name="Lyapunov A.N."/>
            <person name="Chen G."/>
            <person name="Kulakova O.I."/>
            <person name="Sun Y."/>
            <person name="Lee S.G."/>
            <person name="Bronson R.T."/>
            <person name="Moskalev A.A."/>
            <person name="Sunyaev S.R."/>
            <person name="Zhang G."/>
            <person name="Krogh A."/>
            <person name="Wang J."/>
            <person name="Gladyshev V.N."/>
        </authorList>
    </citation>
    <scope>NUCLEOTIDE SEQUENCE [LARGE SCALE GENOMIC DNA]</scope>
</reference>
<dbReference type="AlphaFoldDB" id="S7MX09"/>
<evidence type="ECO:0000256" key="1">
    <source>
        <dbReference type="SAM" id="MobiDB-lite"/>
    </source>
</evidence>
<name>S7MX09_MYOBR</name>
<sequence>MPRAVPYRPPYLGLRELAADKILRVFPISILPSEPSRRKTGSKAESGVGYREGTKKDLLGRGRVWTYHERVARRGPPKTLKDALLHVEEKVGRYHPRKGAEAIPLQERGGGKN</sequence>
<keyword evidence="3" id="KW-1185">Reference proteome</keyword>
<dbReference type="Proteomes" id="UP000052978">
    <property type="component" value="Unassembled WGS sequence"/>
</dbReference>
<protein>
    <submittedName>
        <fullName evidence="2">Uncharacterized protein</fullName>
    </submittedName>
</protein>
<accession>S7MX09</accession>
<evidence type="ECO:0000313" key="2">
    <source>
        <dbReference type="EMBL" id="EPQ09161.1"/>
    </source>
</evidence>